<evidence type="ECO:0000313" key="3">
    <source>
        <dbReference type="Proteomes" id="UP000796761"/>
    </source>
</evidence>
<accession>A0A8K1GHK3</accession>
<feature type="transmembrane region" description="Helical" evidence="1">
    <location>
        <begin position="36"/>
        <end position="57"/>
    </location>
</feature>
<sequence length="153" mass="15910">MPRRCAVSLSLGFQPFLLLALGFQPFLLLALGFQPLLLLALGFQPLLLLALGIPRALPVCQPGRTVMGPPAGTRMQMKPQWLSPEPALGAFREGLMDVEGGFGSVWGHGGGCDPTGFQSLLLCDFGLPGAALEAAAVAGCGMVTLLGDWLGGH</sequence>
<dbReference type="Proteomes" id="UP000796761">
    <property type="component" value="Unassembled WGS sequence"/>
</dbReference>
<gene>
    <name evidence="2" type="ORF">HGM15179_008941</name>
</gene>
<keyword evidence="1" id="KW-0812">Transmembrane</keyword>
<reference evidence="2" key="1">
    <citation type="submission" date="2019-04" db="EMBL/GenBank/DDBJ databases">
        <title>Genome assembly of Zosterops borbonicus 15179.</title>
        <authorList>
            <person name="Leroy T."/>
            <person name="Anselmetti Y."/>
            <person name="Tilak M.-K."/>
            <person name="Nabholz B."/>
        </authorList>
    </citation>
    <scope>NUCLEOTIDE SEQUENCE</scope>
    <source>
        <strain evidence="2">HGM_15179</strain>
        <tissue evidence="2">Muscle</tissue>
    </source>
</reference>
<evidence type="ECO:0000256" key="1">
    <source>
        <dbReference type="SAM" id="Phobius"/>
    </source>
</evidence>
<protein>
    <submittedName>
        <fullName evidence="2">Uncharacterized protein</fullName>
    </submittedName>
</protein>
<comment type="caution">
    <text evidence="2">The sequence shown here is derived from an EMBL/GenBank/DDBJ whole genome shotgun (WGS) entry which is preliminary data.</text>
</comment>
<name>A0A8K1GHK3_9PASS</name>
<keyword evidence="3" id="KW-1185">Reference proteome</keyword>
<keyword evidence="1" id="KW-0472">Membrane</keyword>
<organism evidence="2 3">
    <name type="scientific">Zosterops borbonicus</name>
    <dbReference type="NCBI Taxonomy" id="364589"/>
    <lineage>
        <taxon>Eukaryota</taxon>
        <taxon>Metazoa</taxon>
        <taxon>Chordata</taxon>
        <taxon>Craniata</taxon>
        <taxon>Vertebrata</taxon>
        <taxon>Euteleostomi</taxon>
        <taxon>Archelosauria</taxon>
        <taxon>Archosauria</taxon>
        <taxon>Dinosauria</taxon>
        <taxon>Saurischia</taxon>
        <taxon>Theropoda</taxon>
        <taxon>Coelurosauria</taxon>
        <taxon>Aves</taxon>
        <taxon>Neognathae</taxon>
        <taxon>Neoaves</taxon>
        <taxon>Telluraves</taxon>
        <taxon>Australaves</taxon>
        <taxon>Passeriformes</taxon>
        <taxon>Sylvioidea</taxon>
        <taxon>Zosteropidae</taxon>
        <taxon>Zosterops</taxon>
    </lineage>
</organism>
<dbReference type="EMBL" id="SWJQ01000230">
    <property type="protein sequence ID" value="TRZ18188.1"/>
    <property type="molecule type" value="Genomic_DNA"/>
</dbReference>
<proteinExistence type="predicted"/>
<keyword evidence="1" id="KW-1133">Transmembrane helix</keyword>
<evidence type="ECO:0000313" key="2">
    <source>
        <dbReference type="EMBL" id="TRZ18188.1"/>
    </source>
</evidence>
<dbReference type="AlphaFoldDB" id="A0A8K1GHK3"/>